<dbReference type="PATRIC" id="fig|1423776.4.peg.1572"/>
<dbReference type="STRING" id="1423776.FD04_GL001553"/>
<reference evidence="2 3" key="1">
    <citation type="journal article" date="2015" name="Genome Announc.">
        <title>Expanding the biotechnology potential of lactobacilli through comparative genomics of 213 strains and associated genera.</title>
        <authorList>
            <person name="Sun Z."/>
            <person name="Harris H.M."/>
            <person name="McCann A."/>
            <person name="Guo C."/>
            <person name="Argimon S."/>
            <person name="Zhang W."/>
            <person name="Yang X."/>
            <person name="Jeffery I.B."/>
            <person name="Cooney J.C."/>
            <person name="Kagawa T.F."/>
            <person name="Liu W."/>
            <person name="Song Y."/>
            <person name="Salvetti E."/>
            <person name="Wrobel A."/>
            <person name="Rasinkangas P."/>
            <person name="Parkhill J."/>
            <person name="Rea M.C."/>
            <person name="O'Sullivan O."/>
            <person name="Ritari J."/>
            <person name="Douillard F.P."/>
            <person name="Paul Ross R."/>
            <person name="Yang R."/>
            <person name="Briner A.E."/>
            <person name="Felis G.E."/>
            <person name="de Vos W.M."/>
            <person name="Barrangou R."/>
            <person name="Klaenhammer T.R."/>
            <person name="Caufield P.W."/>
            <person name="Cui Y."/>
            <person name="Zhang H."/>
            <person name="O'Toole P.W."/>
        </authorList>
    </citation>
    <scope>NUCLEOTIDE SEQUENCE [LARGE SCALE GENOMIC DNA]</scope>
    <source>
        <strain evidence="2 3">DSM 19909</strain>
    </source>
</reference>
<feature type="transmembrane region" description="Helical" evidence="1">
    <location>
        <begin position="189"/>
        <end position="210"/>
    </location>
</feature>
<name>A0A0R1LWF8_9LACO</name>
<feature type="transmembrane region" description="Helical" evidence="1">
    <location>
        <begin position="160"/>
        <end position="182"/>
    </location>
</feature>
<comment type="caution">
    <text evidence="2">The sequence shown here is derived from an EMBL/GenBank/DDBJ whole genome shotgun (WGS) entry which is preliminary data.</text>
</comment>
<keyword evidence="1" id="KW-1133">Transmembrane helix</keyword>
<protein>
    <submittedName>
        <fullName evidence="2">Uncharacterized protein</fullName>
    </submittedName>
</protein>
<keyword evidence="1" id="KW-0472">Membrane</keyword>
<gene>
    <name evidence="2" type="ORF">FD04_GL001553</name>
</gene>
<sequence length="394" mass="44771">MSEKRFTLELPDNVSSQLKLIDQESVKLELSRDTMVLTTQASDVSLFQRISWWWIVLPALLSSIAFNVYFAVKKQNQIPMNGDMSLGTTVLIGGVIIGTLMFGIFFVRERRNRTNSFSTHIYWRNFPVVILSFALILALGLLGMFWLFGRIFDGATFDRLTSTMLFFVFEGMINYVMIFAAMSLSSRTLIRLFTIVIVSGVIISMATNSSRRWWQHNLSFLGTQLASNSWAFNMTLMFSALIMVALIDYIFVSLEPIYPKSLRMMTLRIILTLMAIDLGAVGFFPNNHQYHEIHDQIAGALTYFIIGLIVGIRWLLPGVSKQFLRLSYTIGAILVASDVLFAFVGYLSLTAFEIIGFALAFGWVIILLQLLQELIDRGTRVFYVQVQVKNVDNK</sequence>
<feature type="transmembrane region" description="Helical" evidence="1">
    <location>
        <begin position="128"/>
        <end position="148"/>
    </location>
</feature>
<dbReference type="EMBL" id="AZEE01000029">
    <property type="protein sequence ID" value="KRK97524.1"/>
    <property type="molecule type" value="Genomic_DNA"/>
</dbReference>
<evidence type="ECO:0000313" key="2">
    <source>
        <dbReference type="EMBL" id="KRK97524.1"/>
    </source>
</evidence>
<feature type="transmembrane region" description="Helical" evidence="1">
    <location>
        <begin position="230"/>
        <end position="254"/>
    </location>
</feature>
<keyword evidence="1" id="KW-0812">Transmembrane</keyword>
<feature type="transmembrane region" description="Helical" evidence="1">
    <location>
        <begin position="52"/>
        <end position="72"/>
    </location>
</feature>
<dbReference type="AlphaFoldDB" id="A0A0R1LWF8"/>
<feature type="transmembrane region" description="Helical" evidence="1">
    <location>
        <begin position="84"/>
        <end position="107"/>
    </location>
</feature>
<accession>A0A0R1LWF8</accession>
<feature type="transmembrane region" description="Helical" evidence="1">
    <location>
        <begin position="297"/>
        <end position="316"/>
    </location>
</feature>
<dbReference type="Proteomes" id="UP000051160">
    <property type="component" value="Unassembled WGS sequence"/>
</dbReference>
<evidence type="ECO:0000256" key="1">
    <source>
        <dbReference type="SAM" id="Phobius"/>
    </source>
</evidence>
<organism evidence="2 3">
    <name type="scientific">Secundilactobacillus odoratitofui DSM 19909 = JCM 15043</name>
    <dbReference type="NCBI Taxonomy" id="1423776"/>
    <lineage>
        <taxon>Bacteria</taxon>
        <taxon>Bacillati</taxon>
        <taxon>Bacillota</taxon>
        <taxon>Bacilli</taxon>
        <taxon>Lactobacillales</taxon>
        <taxon>Lactobacillaceae</taxon>
        <taxon>Secundilactobacillus</taxon>
    </lineage>
</organism>
<feature type="transmembrane region" description="Helical" evidence="1">
    <location>
        <begin position="328"/>
        <end position="348"/>
    </location>
</feature>
<proteinExistence type="predicted"/>
<feature type="transmembrane region" description="Helical" evidence="1">
    <location>
        <begin position="354"/>
        <end position="371"/>
    </location>
</feature>
<keyword evidence="3" id="KW-1185">Reference proteome</keyword>
<feature type="transmembrane region" description="Helical" evidence="1">
    <location>
        <begin position="266"/>
        <end position="285"/>
    </location>
</feature>
<evidence type="ECO:0000313" key="3">
    <source>
        <dbReference type="Proteomes" id="UP000051160"/>
    </source>
</evidence>
<dbReference type="RefSeq" id="WP_235805682.1">
    <property type="nucleotide sequence ID" value="NZ_AZEE01000029.1"/>
</dbReference>